<dbReference type="EMBL" id="QZBJ01000136">
    <property type="protein sequence ID" value="THY68020.1"/>
    <property type="molecule type" value="Genomic_DNA"/>
</dbReference>
<dbReference type="Proteomes" id="UP000305064">
    <property type="component" value="Unassembled WGS sequence"/>
</dbReference>
<feature type="region of interest" description="Disordered" evidence="1">
    <location>
        <begin position="78"/>
        <end position="98"/>
    </location>
</feature>
<reference evidence="2 3" key="1">
    <citation type="submission" date="2018-10" db="EMBL/GenBank/DDBJ databases">
        <title>Fifty Aureobasidium pullulans genomes reveal a recombining polyextremotolerant generalist.</title>
        <authorList>
            <person name="Gostincar C."/>
            <person name="Turk M."/>
            <person name="Zajc J."/>
            <person name="Gunde-Cimerman N."/>
        </authorList>
    </citation>
    <scope>NUCLEOTIDE SEQUENCE [LARGE SCALE GENOMIC DNA]</scope>
    <source>
        <strain evidence="2 3">EXF-4256</strain>
    </source>
</reference>
<protein>
    <submittedName>
        <fullName evidence="2">Uncharacterized protein</fullName>
    </submittedName>
</protein>
<accession>A0AB38LKD4</accession>
<evidence type="ECO:0000256" key="1">
    <source>
        <dbReference type="SAM" id="MobiDB-lite"/>
    </source>
</evidence>
<evidence type="ECO:0000313" key="3">
    <source>
        <dbReference type="Proteomes" id="UP000305064"/>
    </source>
</evidence>
<name>A0AB38LKD4_AURPU</name>
<proteinExistence type="predicted"/>
<dbReference type="AlphaFoldDB" id="A0AB38LKD4"/>
<gene>
    <name evidence="2" type="ORF">D6C94_10427</name>
</gene>
<sequence length="108" mass="12599">MARSICDIDWSIDDKTQEEWAKQRDAWATSSEQAKSGKARNVWANLIDLARFYSHGREWNGGRSLEVDDKECGFEEEYPSSEEVEYEYPGGQEYPDPFKEVQYGYPDE</sequence>
<evidence type="ECO:0000313" key="2">
    <source>
        <dbReference type="EMBL" id="THY68020.1"/>
    </source>
</evidence>
<comment type="caution">
    <text evidence="2">The sequence shown here is derived from an EMBL/GenBank/DDBJ whole genome shotgun (WGS) entry which is preliminary data.</text>
</comment>
<organism evidence="2 3">
    <name type="scientific">Aureobasidium pullulans</name>
    <name type="common">Black yeast</name>
    <name type="synonym">Pullularia pullulans</name>
    <dbReference type="NCBI Taxonomy" id="5580"/>
    <lineage>
        <taxon>Eukaryota</taxon>
        <taxon>Fungi</taxon>
        <taxon>Dikarya</taxon>
        <taxon>Ascomycota</taxon>
        <taxon>Pezizomycotina</taxon>
        <taxon>Dothideomycetes</taxon>
        <taxon>Dothideomycetidae</taxon>
        <taxon>Dothideales</taxon>
        <taxon>Saccotheciaceae</taxon>
        <taxon>Aureobasidium</taxon>
    </lineage>
</organism>